<proteinExistence type="predicted"/>
<dbReference type="Proteomes" id="UP000075243">
    <property type="component" value="Chromosome 7"/>
</dbReference>
<gene>
    <name evidence="1" type="ORF">KK1_019590</name>
</gene>
<evidence type="ECO:0000313" key="2">
    <source>
        <dbReference type="Proteomes" id="UP000075243"/>
    </source>
</evidence>
<evidence type="ECO:0008006" key="3">
    <source>
        <dbReference type="Google" id="ProtNLM"/>
    </source>
</evidence>
<reference evidence="1 2" key="1">
    <citation type="journal article" date="2012" name="Nat. Biotechnol.">
        <title>Draft genome sequence of pigeonpea (Cajanus cajan), an orphan legume crop of resource-poor farmers.</title>
        <authorList>
            <person name="Varshney R.K."/>
            <person name="Chen W."/>
            <person name="Li Y."/>
            <person name="Bharti A.K."/>
            <person name="Saxena R.K."/>
            <person name="Schlueter J.A."/>
            <person name="Donoghue M.T."/>
            <person name="Azam S."/>
            <person name="Fan G."/>
            <person name="Whaley A.M."/>
            <person name="Farmer A.D."/>
            <person name="Sheridan J."/>
            <person name="Iwata A."/>
            <person name="Tuteja R."/>
            <person name="Penmetsa R.V."/>
            <person name="Wu W."/>
            <person name="Upadhyaya H.D."/>
            <person name="Yang S.P."/>
            <person name="Shah T."/>
            <person name="Saxena K.B."/>
            <person name="Michael T."/>
            <person name="McCombie W.R."/>
            <person name="Yang B."/>
            <person name="Zhang G."/>
            <person name="Yang H."/>
            <person name="Wang J."/>
            <person name="Spillane C."/>
            <person name="Cook D.R."/>
            <person name="May G.D."/>
            <person name="Xu X."/>
            <person name="Jackson S.A."/>
        </authorList>
    </citation>
    <scope>NUCLEOTIDE SEQUENCE [LARGE SCALE GENOMIC DNA]</scope>
    <source>
        <strain evidence="2">cv. Asha</strain>
    </source>
</reference>
<organism evidence="1 2">
    <name type="scientific">Cajanus cajan</name>
    <name type="common">Pigeon pea</name>
    <name type="synonym">Cajanus indicus</name>
    <dbReference type="NCBI Taxonomy" id="3821"/>
    <lineage>
        <taxon>Eukaryota</taxon>
        <taxon>Viridiplantae</taxon>
        <taxon>Streptophyta</taxon>
        <taxon>Embryophyta</taxon>
        <taxon>Tracheophyta</taxon>
        <taxon>Spermatophyta</taxon>
        <taxon>Magnoliopsida</taxon>
        <taxon>eudicotyledons</taxon>
        <taxon>Gunneridae</taxon>
        <taxon>Pentapetalae</taxon>
        <taxon>rosids</taxon>
        <taxon>fabids</taxon>
        <taxon>Fabales</taxon>
        <taxon>Fabaceae</taxon>
        <taxon>Papilionoideae</taxon>
        <taxon>50 kb inversion clade</taxon>
        <taxon>NPAAA clade</taxon>
        <taxon>indigoferoid/millettioid clade</taxon>
        <taxon>Phaseoleae</taxon>
        <taxon>Cajanus</taxon>
    </lineage>
</organism>
<protein>
    <recommendedName>
        <fullName evidence="3">DDE Tnp4 domain-containing protein</fullName>
    </recommendedName>
</protein>
<evidence type="ECO:0000313" key="1">
    <source>
        <dbReference type="EMBL" id="KYP64976.1"/>
    </source>
</evidence>
<dbReference type="EMBL" id="CM003609">
    <property type="protein sequence ID" value="KYP64976.1"/>
    <property type="molecule type" value="Genomic_DNA"/>
</dbReference>
<name>A0A151TD95_CAJCA</name>
<accession>A0A151TD95</accession>
<dbReference type="AlphaFoldDB" id="A0A151TD95"/>
<keyword evidence="2" id="KW-1185">Reference proteome</keyword>
<dbReference type="Gramene" id="C.cajan_19037.t">
    <property type="protein sequence ID" value="C.cajan_19037.t.cds1"/>
    <property type="gene ID" value="C.cajan_19037"/>
</dbReference>
<sequence>MNVIERIFGIFKSRFTIFKSAPSFLFKTQVELVLVCAALHNFLRKEFRSDEFLIEAVDEPSSSMLPVNEDHIFEPIIQTQEQEQKDTNV</sequence>